<dbReference type="Gene3D" id="3.20.20.60">
    <property type="entry name" value="Phosphoenolpyruvate-binding domains"/>
    <property type="match status" value="1"/>
</dbReference>
<dbReference type="InterPro" id="IPR005000">
    <property type="entry name" value="Aldolase/citrate-lyase_domain"/>
</dbReference>
<evidence type="ECO:0000259" key="4">
    <source>
        <dbReference type="Pfam" id="PF03328"/>
    </source>
</evidence>
<organism evidence="5 6">
    <name type="scientific">Salinigranum rubrum</name>
    <dbReference type="NCBI Taxonomy" id="755307"/>
    <lineage>
        <taxon>Archaea</taxon>
        <taxon>Methanobacteriati</taxon>
        <taxon>Methanobacteriota</taxon>
        <taxon>Stenosarchaea group</taxon>
        <taxon>Halobacteria</taxon>
        <taxon>Halobacteriales</taxon>
        <taxon>Haloferacaceae</taxon>
        <taxon>Salinigranum</taxon>
    </lineage>
</organism>
<dbReference type="GO" id="GO:0005737">
    <property type="term" value="C:cytoplasm"/>
    <property type="evidence" value="ECO:0007669"/>
    <property type="project" value="TreeGrafter"/>
</dbReference>
<evidence type="ECO:0000256" key="3">
    <source>
        <dbReference type="ARBA" id="ARBA00023239"/>
    </source>
</evidence>
<dbReference type="EMBL" id="CP026309">
    <property type="protein sequence ID" value="AUV80351.1"/>
    <property type="molecule type" value="Genomic_DNA"/>
</dbReference>
<feature type="domain" description="HpcH/HpaI aldolase/citrate lyase" evidence="4">
    <location>
        <begin position="19"/>
        <end position="238"/>
    </location>
</feature>
<evidence type="ECO:0000256" key="2">
    <source>
        <dbReference type="ARBA" id="ARBA00022723"/>
    </source>
</evidence>
<dbReference type="SUPFAM" id="SSF51621">
    <property type="entry name" value="Phosphoenolpyruvate/pyruvate domain"/>
    <property type="match status" value="1"/>
</dbReference>
<dbReference type="AlphaFoldDB" id="A0A2I8VEM3"/>
<dbReference type="InterPro" id="IPR040442">
    <property type="entry name" value="Pyrv_kinase-like_dom_sf"/>
</dbReference>
<dbReference type="GO" id="GO:0046872">
    <property type="term" value="F:metal ion binding"/>
    <property type="evidence" value="ECO:0007669"/>
    <property type="project" value="UniProtKB-KW"/>
</dbReference>
<evidence type="ECO:0000313" key="5">
    <source>
        <dbReference type="EMBL" id="AUV80351.1"/>
    </source>
</evidence>
<keyword evidence="3" id="KW-0456">Lyase</keyword>
<dbReference type="GO" id="GO:0016832">
    <property type="term" value="F:aldehyde-lyase activity"/>
    <property type="evidence" value="ECO:0007669"/>
    <property type="project" value="TreeGrafter"/>
</dbReference>
<dbReference type="PANTHER" id="PTHR30502">
    <property type="entry name" value="2-KETO-3-DEOXY-L-RHAMNONATE ALDOLASE"/>
    <property type="match status" value="1"/>
</dbReference>
<keyword evidence="2" id="KW-0479">Metal-binding</keyword>
<dbReference type="Proteomes" id="UP000236584">
    <property type="component" value="Chromosome"/>
</dbReference>
<dbReference type="GeneID" id="35590554"/>
<dbReference type="InterPro" id="IPR050251">
    <property type="entry name" value="HpcH-HpaI_aldolase"/>
</dbReference>
<dbReference type="Pfam" id="PF03328">
    <property type="entry name" value="HpcH_HpaI"/>
    <property type="match status" value="1"/>
</dbReference>
<accession>A0A2I8VEM3</accession>
<name>A0A2I8VEM3_9EURY</name>
<dbReference type="RefSeq" id="WP_103423859.1">
    <property type="nucleotide sequence ID" value="NZ_CP026309.1"/>
</dbReference>
<gene>
    <name evidence="5" type="ORF">C2R22_00655</name>
</gene>
<keyword evidence="6" id="KW-1185">Reference proteome</keyword>
<proteinExistence type="inferred from homology"/>
<evidence type="ECO:0000313" key="6">
    <source>
        <dbReference type="Proteomes" id="UP000236584"/>
    </source>
</evidence>
<dbReference type="InterPro" id="IPR015813">
    <property type="entry name" value="Pyrv/PenolPyrv_kinase-like_dom"/>
</dbReference>
<protein>
    <submittedName>
        <fullName evidence="5">Aldolase</fullName>
    </submittedName>
</protein>
<dbReference type="OrthoDB" id="142679at2157"/>
<evidence type="ECO:0000256" key="1">
    <source>
        <dbReference type="ARBA" id="ARBA00005568"/>
    </source>
</evidence>
<dbReference type="PANTHER" id="PTHR30502:SF0">
    <property type="entry name" value="PHOSPHOENOLPYRUVATE CARBOXYLASE FAMILY PROTEIN"/>
    <property type="match status" value="1"/>
</dbReference>
<reference evidence="5 6" key="1">
    <citation type="submission" date="2018-01" db="EMBL/GenBank/DDBJ databases">
        <title>Complete genome sequence of Salinigranum rubrum GX10T, an extremely halophilic archaeon isolated from a marine solar saltern.</title>
        <authorList>
            <person name="Han S."/>
        </authorList>
    </citation>
    <scope>NUCLEOTIDE SEQUENCE [LARGE SCALE GENOMIC DNA]</scope>
    <source>
        <strain evidence="5 6">GX10</strain>
    </source>
</reference>
<sequence length="261" mass="27547">MTGRFKRAVEADDPLVGTWNVVPSPELAELSASADPDFLVLDAEHSSMSYETMEAMLRAVDAAPGETESVVRVPDDDPTTLKRTLDRDPDGVLVPMVETAEQAAAIVDASRYPPEGSRGLGLGRATGYGRSLADHVETVEETLVRHVQLESERAVDNAADIAAVDGIDGVFVGPVDLSMSMGRFGEWEDEGFLAAVDRAVEAAHDASVAVGTLATDADSRAARLDWGVDYLVAGVDSLYVADGVTDALDGARERAGGTDSR</sequence>
<comment type="similarity">
    <text evidence="1">Belongs to the HpcH/HpaI aldolase family.</text>
</comment>
<dbReference type="KEGG" id="srub:C2R22_00655"/>